<keyword evidence="4" id="KW-1185">Reference proteome</keyword>
<accession>A0ABV6ALM8</accession>
<evidence type="ECO:0000313" key="4">
    <source>
        <dbReference type="Proteomes" id="UP001589692"/>
    </source>
</evidence>
<dbReference type="PROSITE" id="PS51819">
    <property type="entry name" value="VOC"/>
    <property type="match status" value="2"/>
</dbReference>
<dbReference type="Gene3D" id="3.10.180.10">
    <property type="entry name" value="2,3-Dihydroxybiphenyl 1,2-Dioxygenase, domain 1"/>
    <property type="match status" value="2"/>
</dbReference>
<sequence length="324" mass="34844">MRITRRNILKLAGVASSAAALPGALRAEGMTGTGAAATQLPFALTTPIHVGEAALRVRDLDLMVRYYAAMLGLEELRRENGTSVLGAGGSPLLHLVHTPDASFEAPDAAGLFHIAYLMPSRADLARWLVHIAATQVPVTGFADHSVSEAVYLTDPEGNGVEVYSDRPRESWKWQDGVVTMGTHPLDIDSIIALADTTRDGYRTAPDRLRIGHIHLKVGEIAKARTFYGDAIGLTSTRGERKDAGFFSSGGYHHHVAFNIWSSEGAGTRDNARTGLAWFSLALAGKAELSARKERLQRAGISFATTEGYTDVVDPWGTNVRLVVS</sequence>
<dbReference type="RefSeq" id="WP_377264329.1">
    <property type="nucleotide sequence ID" value="NZ_JBHMAA010000024.1"/>
</dbReference>
<gene>
    <name evidence="3" type="ORF">ACFFP0_21970</name>
</gene>
<organism evidence="3 4">
    <name type="scientific">Rhizobium puerariae</name>
    <dbReference type="NCBI Taxonomy" id="1585791"/>
    <lineage>
        <taxon>Bacteria</taxon>
        <taxon>Pseudomonadati</taxon>
        <taxon>Pseudomonadota</taxon>
        <taxon>Alphaproteobacteria</taxon>
        <taxon>Hyphomicrobiales</taxon>
        <taxon>Rhizobiaceae</taxon>
        <taxon>Rhizobium/Agrobacterium group</taxon>
        <taxon>Rhizobium</taxon>
    </lineage>
</organism>
<reference evidence="3 4" key="1">
    <citation type="submission" date="2024-09" db="EMBL/GenBank/DDBJ databases">
        <authorList>
            <person name="Sun Q."/>
            <person name="Mori K."/>
        </authorList>
    </citation>
    <scope>NUCLEOTIDE SEQUENCE [LARGE SCALE GENOMIC DNA]</scope>
    <source>
        <strain evidence="3 4">TBRC 4938</strain>
    </source>
</reference>
<proteinExistence type="predicted"/>
<dbReference type="Proteomes" id="UP001589692">
    <property type="component" value="Unassembled WGS sequence"/>
</dbReference>
<dbReference type="InterPro" id="IPR004360">
    <property type="entry name" value="Glyas_Fos-R_dOase_dom"/>
</dbReference>
<dbReference type="InterPro" id="IPR037523">
    <property type="entry name" value="VOC_core"/>
</dbReference>
<feature type="signal peptide" evidence="1">
    <location>
        <begin position="1"/>
        <end position="26"/>
    </location>
</feature>
<dbReference type="PANTHER" id="PTHR43279">
    <property type="entry name" value="CATECHOL-2,3-DIOXYGENASE"/>
    <property type="match status" value="1"/>
</dbReference>
<evidence type="ECO:0000313" key="3">
    <source>
        <dbReference type="EMBL" id="MFB9951524.1"/>
    </source>
</evidence>
<evidence type="ECO:0000259" key="2">
    <source>
        <dbReference type="PROSITE" id="PS51819"/>
    </source>
</evidence>
<dbReference type="PANTHER" id="PTHR43279:SF1">
    <property type="entry name" value="CATECHOL-2,3-DIOXYGENASE"/>
    <property type="match status" value="1"/>
</dbReference>
<feature type="domain" description="VOC" evidence="2">
    <location>
        <begin position="49"/>
        <end position="165"/>
    </location>
</feature>
<feature type="chain" id="PRO_5047538198" evidence="1">
    <location>
        <begin position="27"/>
        <end position="324"/>
    </location>
</feature>
<dbReference type="EMBL" id="JBHMAA010000024">
    <property type="protein sequence ID" value="MFB9951524.1"/>
    <property type="molecule type" value="Genomic_DNA"/>
</dbReference>
<dbReference type="SUPFAM" id="SSF54593">
    <property type="entry name" value="Glyoxalase/Bleomycin resistance protein/Dihydroxybiphenyl dioxygenase"/>
    <property type="match status" value="2"/>
</dbReference>
<keyword evidence="1" id="KW-0732">Signal</keyword>
<dbReference type="InterPro" id="IPR006311">
    <property type="entry name" value="TAT_signal"/>
</dbReference>
<name>A0ABV6ALM8_9HYPH</name>
<protein>
    <submittedName>
        <fullName evidence="3">VOC family protein</fullName>
    </submittedName>
</protein>
<comment type="caution">
    <text evidence="3">The sequence shown here is derived from an EMBL/GenBank/DDBJ whole genome shotgun (WGS) entry which is preliminary data.</text>
</comment>
<dbReference type="PROSITE" id="PS51318">
    <property type="entry name" value="TAT"/>
    <property type="match status" value="1"/>
</dbReference>
<feature type="domain" description="VOC" evidence="2">
    <location>
        <begin position="209"/>
        <end position="324"/>
    </location>
</feature>
<dbReference type="Pfam" id="PF00903">
    <property type="entry name" value="Glyoxalase"/>
    <property type="match status" value="2"/>
</dbReference>
<evidence type="ECO:0000256" key="1">
    <source>
        <dbReference type="SAM" id="SignalP"/>
    </source>
</evidence>
<dbReference type="InterPro" id="IPR029068">
    <property type="entry name" value="Glyas_Bleomycin-R_OHBP_Dase"/>
</dbReference>